<feature type="transmembrane region" description="Helical" evidence="1">
    <location>
        <begin position="6"/>
        <end position="23"/>
    </location>
</feature>
<keyword evidence="3" id="KW-1185">Reference proteome</keyword>
<evidence type="ECO:0000313" key="3">
    <source>
        <dbReference type="Proteomes" id="UP000184516"/>
    </source>
</evidence>
<name>A0A1M5ING0_9FLAO</name>
<evidence type="ECO:0000313" key="2">
    <source>
        <dbReference type="EMBL" id="SHG29904.1"/>
    </source>
</evidence>
<keyword evidence="1" id="KW-0812">Transmembrane</keyword>
<dbReference type="STRING" id="468056.SAMN05443549_103175"/>
<sequence>MGKKSIIIYVASNVGIDYFFFLAKTIETADYNVEPIYLISEAKYRKLSKSSGLEKIWLRTQMYFLYPFYLIYIGLKSKSGSVFVVSSNTFYAPYLVHFFLRFKGVKVIHMLYDLFPDAIEISGIITKGSFFSRMIGKIASKNQATCDGTVYLGDFLKKHTENRWGKSNISKVIDISTDLSLYSTDFEPLDSSGKLIIHYGGQLGHLHDANSIIESIKYVCQSDIKDQIEFNFYVSGSQAQFLEESLRGYPVTIISAVPSLKWREDIKNFHIGLVSLSPGGATVCLPSKTYGMMAGGMAILAICPQWSDLASLVVKLDAGWIVNNSVYTSELEFDESRGDKSLNDIKSMELIKKDFYEVLNGILQSRSLLEQKRRNSFDGVRKNYNISNLSEKWDNLISIILKAK</sequence>
<reference evidence="3" key="1">
    <citation type="submission" date="2016-11" db="EMBL/GenBank/DDBJ databases">
        <authorList>
            <person name="Varghese N."/>
            <person name="Submissions S."/>
        </authorList>
    </citation>
    <scope>NUCLEOTIDE SEQUENCE [LARGE SCALE GENOMIC DNA]</scope>
    <source>
        <strain evidence="3">DSM 19978</strain>
    </source>
</reference>
<feature type="transmembrane region" description="Helical" evidence="1">
    <location>
        <begin position="81"/>
        <end position="100"/>
    </location>
</feature>
<proteinExistence type="predicted"/>
<feature type="transmembrane region" description="Helical" evidence="1">
    <location>
        <begin position="56"/>
        <end position="75"/>
    </location>
</feature>
<dbReference type="OrthoDB" id="9794575at2"/>
<dbReference type="SUPFAM" id="SSF53756">
    <property type="entry name" value="UDP-Glycosyltransferase/glycogen phosphorylase"/>
    <property type="match status" value="1"/>
</dbReference>
<accession>A0A1M5ING0</accession>
<keyword evidence="1" id="KW-1133">Transmembrane helix</keyword>
<keyword evidence="1" id="KW-0472">Membrane</keyword>
<gene>
    <name evidence="2" type="ORF">SAMN05443549_103175</name>
</gene>
<organism evidence="2 3">
    <name type="scientific">Flavobacterium fluvii</name>
    <dbReference type="NCBI Taxonomy" id="468056"/>
    <lineage>
        <taxon>Bacteria</taxon>
        <taxon>Pseudomonadati</taxon>
        <taxon>Bacteroidota</taxon>
        <taxon>Flavobacteriia</taxon>
        <taxon>Flavobacteriales</taxon>
        <taxon>Flavobacteriaceae</taxon>
        <taxon>Flavobacterium</taxon>
    </lineage>
</organism>
<dbReference type="RefSeq" id="WP_073369829.1">
    <property type="nucleotide sequence ID" value="NZ_FQWB01000003.1"/>
</dbReference>
<dbReference type="AlphaFoldDB" id="A0A1M5ING0"/>
<protein>
    <submittedName>
        <fullName evidence="2">Uncharacterized protein</fullName>
    </submittedName>
</protein>
<evidence type="ECO:0000256" key="1">
    <source>
        <dbReference type="SAM" id="Phobius"/>
    </source>
</evidence>
<dbReference type="Proteomes" id="UP000184516">
    <property type="component" value="Unassembled WGS sequence"/>
</dbReference>
<dbReference type="EMBL" id="FQWB01000003">
    <property type="protein sequence ID" value="SHG29904.1"/>
    <property type="molecule type" value="Genomic_DNA"/>
</dbReference>